<dbReference type="NCBIfam" id="NF008551">
    <property type="entry name" value="PRK11478.1"/>
    <property type="match status" value="1"/>
</dbReference>
<dbReference type="SUPFAM" id="SSF54593">
    <property type="entry name" value="Glyoxalase/Bleomycin resistance protein/Dihydroxybiphenyl dioxygenase"/>
    <property type="match status" value="1"/>
</dbReference>
<dbReference type="GeneID" id="69639830"/>
<keyword evidence="1" id="KW-0479">Metal-binding</keyword>
<dbReference type="RefSeq" id="WP_008814502.1">
    <property type="nucleotide sequence ID" value="NZ_CALECD010000080.1"/>
</dbReference>
<dbReference type="EMBL" id="NQMS01000003">
    <property type="protein sequence ID" value="PAV96749.1"/>
    <property type="molecule type" value="Genomic_DNA"/>
</dbReference>
<dbReference type="PANTHER" id="PTHR36113:SF6">
    <property type="entry name" value="FOSFOMYCIN RESISTANCE PROTEIN FOSX"/>
    <property type="match status" value="1"/>
</dbReference>
<dbReference type="CDD" id="cd08352">
    <property type="entry name" value="VOC_Bs_YwkD_like"/>
    <property type="match status" value="1"/>
</dbReference>
<feature type="domain" description="VOC" evidence="2">
    <location>
        <begin position="5"/>
        <end position="128"/>
    </location>
</feature>
<evidence type="ECO:0000259" key="2">
    <source>
        <dbReference type="PROSITE" id="PS51819"/>
    </source>
</evidence>
<accession>A0A2A2MDX1</accession>
<dbReference type="PROSITE" id="PS51819">
    <property type="entry name" value="VOC"/>
    <property type="match status" value="1"/>
</dbReference>
<gene>
    <name evidence="3" type="ORF">CJD50_09875</name>
</gene>
<keyword evidence="4" id="KW-1185">Reference proteome</keyword>
<dbReference type="InterPro" id="IPR029068">
    <property type="entry name" value="Glyas_Bleomycin-R_OHBP_Dase"/>
</dbReference>
<dbReference type="InterPro" id="IPR051332">
    <property type="entry name" value="Fosfomycin_Res_Enzymes"/>
</dbReference>
<dbReference type="Proteomes" id="UP000218796">
    <property type="component" value="Unassembled WGS sequence"/>
</dbReference>
<dbReference type="GO" id="GO:0046872">
    <property type="term" value="F:metal ion binding"/>
    <property type="evidence" value="ECO:0007669"/>
    <property type="project" value="UniProtKB-KW"/>
</dbReference>
<evidence type="ECO:0000256" key="1">
    <source>
        <dbReference type="ARBA" id="ARBA00022723"/>
    </source>
</evidence>
<dbReference type="PANTHER" id="PTHR36113">
    <property type="entry name" value="LYASE, PUTATIVE-RELATED-RELATED"/>
    <property type="match status" value="1"/>
</dbReference>
<dbReference type="InterPro" id="IPR037478">
    <property type="entry name" value="YwkD-like_dom"/>
</dbReference>
<organism evidence="3 4">
    <name type="scientific">Hafnia paralvei</name>
    <dbReference type="NCBI Taxonomy" id="546367"/>
    <lineage>
        <taxon>Bacteria</taxon>
        <taxon>Pseudomonadati</taxon>
        <taxon>Pseudomonadota</taxon>
        <taxon>Gammaproteobacteria</taxon>
        <taxon>Enterobacterales</taxon>
        <taxon>Hafniaceae</taxon>
        <taxon>Hafnia</taxon>
    </lineage>
</organism>
<reference evidence="3 4" key="1">
    <citation type="submission" date="2017-08" db="EMBL/GenBank/DDBJ databases">
        <title>Draft Genome Sequence of Hafnia alvei CITHA-6 Isolated from Raw Bovine Milk.</title>
        <authorList>
            <person name="Culligan E.P."/>
            <person name="Mcsweeney A."/>
            <person name="O'Doherty C."/>
            <person name="Gleeson E."/>
            <person name="O'Riordan D."/>
            <person name="Sleator R.D."/>
        </authorList>
    </citation>
    <scope>NUCLEOTIDE SEQUENCE [LARGE SCALE GENOMIC DNA]</scope>
    <source>
        <strain evidence="3 4">CITHA-6</strain>
    </source>
</reference>
<dbReference type="Gene3D" id="3.10.180.10">
    <property type="entry name" value="2,3-Dihydroxybiphenyl 1,2-Dioxygenase, domain 1"/>
    <property type="match status" value="1"/>
</dbReference>
<dbReference type="OrthoDB" id="9795618at2"/>
<dbReference type="InterPro" id="IPR004360">
    <property type="entry name" value="Glyas_Fos-R_dOase_dom"/>
</dbReference>
<sequence length="138" mass="15822">MKLNKVHHIAIIASDYPRSKSFYCDILGFTLLSEVYRAERDSWKGDLALNGDYTIELFSFPQPPARVSQPEACGLRHLAFSVDDIDSAVTHLAQHQIRCEPIRIDPYTERRFTFFTDPDGLPLELYQATNRLKNSTNC</sequence>
<comment type="caution">
    <text evidence="3">The sequence shown here is derived from an EMBL/GenBank/DDBJ whole genome shotgun (WGS) entry which is preliminary data.</text>
</comment>
<proteinExistence type="predicted"/>
<dbReference type="AlphaFoldDB" id="A0A2A2MDX1"/>
<name>A0A2A2MDX1_9GAMM</name>
<protein>
    <submittedName>
        <fullName evidence="3">VOC family protein</fullName>
    </submittedName>
</protein>
<evidence type="ECO:0000313" key="4">
    <source>
        <dbReference type="Proteomes" id="UP000218796"/>
    </source>
</evidence>
<dbReference type="Pfam" id="PF00903">
    <property type="entry name" value="Glyoxalase"/>
    <property type="match status" value="1"/>
</dbReference>
<dbReference type="InterPro" id="IPR037523">
    <property type="entry name" value="VOC_core"/>
</dbReference>
<evidence type="ECO:0000313" key="3">
    <source>
        <dbReference type="EMBL" id="PAV96749.1"/>
    </source>
</evidence>